<reference evidence="2" key="1">
    <citation type="submission" date="2021-02" db="EMBL/GenBank/DDBJ databases">
        <title>First Annotated Genome of the Yellow-green Alga Tribonema minus.</title>
        <authorList>
            <person name="Mahan K.M."/>
        </authorList>
    </citation>
    <scope>NUCLEOTIDE SEQUENCE</scope>
    <source>
        <strain evidence="2">UTEX B ZZ1240</strain>
    </source>
</reference>
<accession>A0A835YKR6</accession>
<keyword evidence="3" id="KW-1185">Reference proteome</keyword>
<evidence type="ECO:0000313" key="2">
    <source>
        <dbReference type="EMBL" id="KAG5176925.1"/>
    </source>
</evidence>
<proteinExistence type="predicted"/>
<evidence type="ECO:0000256" key="1">
    <source>
        <dbReference type="SAM" id="MobiDB-lite"/>
    </source>
</evidence>
<evidence type="ECO:0000313" key="3">
    <source>
        <dbReference type="Proteomes" id="UP000664859"/>
    </source>
</evidence>
<sequence length="620" mass="66642">MQMDPAGNASTSRSTNHVTGPDGQRYRNRSTYDAGFRVRLHAHRGDQCTGTSGRRWFNASEPGGDAGLDNFLNWARLVLDAGLVHPDDAHMWASIFIDVEGGGRGSPTAVLMQCDLCALKRQAKSEFNMALQVNATPAEQQQTARALPQHVDVAFFHSSEGMFRLVPPPPPQQQQQQQPGDGDSDGGDGATAPPAAALLLYNERPIDLRHLCNACVLQASAFVTALGHDIPIHHAVDDERRALLAARRRIDRLKARWLRHEREQRAGGALMRSVCEAAQGVAAAAALRQRRAASDAAAHAKQRALSAARDARRRAVAAAARADPALTAVLARDSARRVWQGSAMAALSLERSLGRTGGRPAPASRRALTSAQPADFAADALQPLTPQGAALAVGAPGARGELDAELRAEAAALRASHARAHEAGALLRVRELARERQRAAAARCAAAEASAAWARAAREMAESRDAAAALRVLTLEQRRADLARHKAARALLREGLRAEAQRRRQAAEVSAVRRMSSGARQQQRRLRAAQEAAHMAAAEAAQRCKGDAYWGLLLEEQRLRRTDEGQQAWEVRIRTMRERAVEVGVTGGGGLAWKPTVGGADPPLELSNKLIAALRSVLSK</sequence>
<feature type="compositionally biased region" description="Polar residues" evidence="1">
    <location>
        <begin position="8"/>
        <end position="18"/>
    </location>
</feature>
<protein>
    <submittedName>
        <fullName evidence="2">Uncharacterized protein</fullName>
    </submittedName>
</protein>
<dbReference type="Proteomes" id="UP000664859">
    <property type="component" value="Unassembled WGS sequence"/>
</dbReference>
<feature type="region of interest" description="Disordered" evidence="1">
    <location>
        <begin position="1"/>
        <end position="28"/>
    </location>
</feature>
<comment type="caution">
    <text evidence="2">The sequence shown here is derived from an EMBL/GenBank/DDBJ whole genome shotgun (WGS) entry which is preliminary data.</text>
</comment>
<feature type="region of interest" description="Disordered" evidence="1">
    <location>
        <begin position="164"/>
        <end position="193"/>
    </location>
</feature>
<name>A0A835YKR6_9STRA</name>
<dbReference type="AlphaFoldDB" id="A0A835YKR6"/>
<gene>
    <name evidence="2" type="ORF">JKP88DRAFT_350896</name>
</gene>
<dbReference type="EMBL" id="JAFCMP010000531">
    <property type="protein sequence ID" value="KAG5176925.1"/>
    <property type="molecule type" value="Genomic_DNA"/>
</dbReference>
<organism evidence="2 3">
    <name type="scientific">Tribonema minus</name>
    <dbReference type="NCBI Taxonomy" id="303371"/>
    <lineage>
        <taxon>Eukaryota</taxon>
        <taxon>Sar</taxon>
        <taxon>Stramenopiles</taxon>
        <taxon>Ochrophyta</taxon>
        <taxon>PX clade</taxon>
        <taxon>Xanthophyceae</taxon>
        <taxon>Tribonematales</taxon>
        <taxon>Tribonemataceae</taxon>
        <taxon>Tribonema</taxon>
    </lineage>
</organism>